<dbReference type="GO" id="GO:0035091">
    <property type="term" value="F:phosphatidylinositol binding"/>
    <property type="evidence" value="ECO:0007669"/>
    <property type="project" value="TreeGrafter"/>
</dbReference>
<dbReference type="Gene3D" id="3.10.20.90">
    <property type="entry name" value="Phosphatidylinositol 3-kinase Catalytic Subunit, Chain A, domain 1"/>
    <property type="match status" value="1"/>
</dbReference>
<dbReference type="InterPro" id="IPR021922">
    <property type="entry name" value="Par3/HAL_N"/>
</dbReference>
<dbReference type="GO" id="GO:0016324">
    <property type="term" value="C:apical plasma membrane"/>
    <property type="evidence" value="ECO:0007669"/>
    <property type="project" value="TreeGrafter"/>
</dbReference>
<evidence type="ECO:0000256" key="2">
    <source>
        <dbReference type="ARBA" id="ARBA00022737"/>
    </source>
</evidence>
<dbReference type="InterPro" id="IPR052213">
    <property type="entry name" value="PAR3"/>
</dbReference>
<protein>
    <recommendedName>
        <fullName evidence="4">Par3/HAL N-terminal domain-containing protein</fullName>
    </recommendedName>
</protein>
<dbReference type="GO" id="GO:0000226">
    <property type="term" value="P:microtubule cytoskeleton organization"/>
    <property type="evidence" value="ECO:0007669"/>
    <property type="project" value="TreeGrafter"/>
</dbReference>
<reference evidence="5" key="2">
    <citation type="submission" date="2025-09" db="UniProtKB">
        <authorList>
            <consortium name="Ensembl"/>
        </authorList>
    </citation>
    <scope>IDENTIFICATION</scope>
</reference>
<dbReference type="PANTHER" id="PTHR16484">
    <property type="entry name" value="PARTITIONING DEFECTIVE 3 RELATED"/>
    <property type="match status" value="1"/>
</dbReference>
<dbReference type="GO" id="GO:0008104">
    <property type="term" value="P:intracellular protein localization"/>
    <property type="evidence" value="ECO:0007669"/>
    <property type="project" value="TreeGrafter"/>
</dbReference>
<dbReference type="GO" id="GO:0051301">
    <property type="term" value="P:cell division"/>
    <property type="evidence" value="ECO:0007669"/>
    <property type="project" value="UniProtKB-KW"/>
</dbReference>
<organism evidence="5 6">
    <name type="scientific">Oncorhynchus tshawytscha</name>
    <name type="common">Chinook salmon</name>
    <name type="synonym">Salmo tshawytscha</name>
    <dbReference type="NCBI Taxonomy" id="74940"/>
    <lineage>
        <taxon>Eukaryota</taxon>
        <taxon>Metazoa</taxon>
        <taxon>Chordata</taxon>
        <taxon>Craniata</taxon>
        <taxon>Vertebrata</taxon>
        <taxon>Euteleostomi</taxon>
        <taxon>Actinopterygii</taxon>
        <taxon>Neopterygii</taxon>
        <taxon>Teleostei</taxon>
        <taxon>Protacanthopterygii</taxon>
        <taxon>Salmoniformes</taxon>
        <taxon>Salmonidae</taxon>
        <taxon>Salmoninae</taxon>
        <taxon>Oncorhynchus</taxon>
    </lineage>
</organism>
<evidence type="ECO:0000313" key="5">
    <source>
        <dbReference type="Ensembl" id="ENSOTSP00005097952.1"/>
    </source>
</evidence>
<keyword evidence="1" id="KW-0132">Cell division</keyword>
<keyword evidence="2" id="KW-0677">Repeat</keyword>
<dbReference type="Proteomes" id="UP000694402">
    <property type="component" value="Unassembled WGS sequence"/>
</dbReference>
<dbReference type="Ensembl" id="ENSOTST00005106017.2">
    <property type="protein sequence ID" value="ENSOTSP00005097952.1"/>
    <property type="gene ID" value="ENSOTSG00005045327.2"/>
</dbReference>
<dbReference type="Pfam" id="PF12053">
    <property type="entry name" value="Par3_HAL_N_term"/>
    <property type="match status" value="1"/>
</dbReference>
<dbReference type="GO" id="GO:0007155">
    <property type="term" value="P:cell adhesion"/>
    <property type="evidence" value="ECO:0007669"/>
    <property type="project" value="TreeGrafter"/>
</dbReference>
<dbReference type="GeneTree" id="ENSGT01030000235117"/>
<dbReference type="GO" id="GO:0005938">
    <property type="term" value="C:cell cortex"/>
    <property type="evidence" value="ECO:0007669"/>
    <property type="project" value="TreeGrafter"/>
</dbReference>
<dbReference type="GO" id="GO:0045197">
    <property type="term" value="P:establishment or maintenance of epithelial cell apical/basal polarity"/>
    <property type="evidence" value="ECO:0007669"/>
    <property type="project" value="TreeGrafter"/>
</dbReference>
<sequence length="52" mass="5948">MKVTVTFGATAVVVPCKGEWTVRELIDQANQRYRKILEQKARSSKQLSRNVL</sequence>
<proteinExistence type="predicted"/>
<dbReference type="GO" id="GO:0043296">
    <property type="term" value="C:apical junction complex"/>
    <property type="evidence" value="ECO:0007669"/>
    <property type="project" value="TreeGrafter"/>
</dbReference>
<keyword evidence="3" id="KW-0131">Cell cycle</keyword>
<accession>A0A8C8JMT8</accession>
<name>A0A8C8JMT8_ONCTS</name>
<evidence type="ECO:0000256" key="3">
    <source>
        <dbReference type="ARBA" id="ARBA00023306"/>
    </source>
</evidence>
<evidence type="ECO:0000256" key="1">
    <source>
        <dbReference type="ARBA" id="ARBA00022618"/>
    </source>
</evidence>
<dbReference type="AlphaFoldDB" id="A0A8C8JMT8"/>
<evidence type="ECO:0000259" key="4">
    <source>
        <dbReference type="Pfam" id="PF12053"/>
    </source>
</evidence>
<dbReference type="PANTHER" id="PTHR16484:SF4">
    <property type="entry name" value="PARTITIONING DEFECTIVE 3 HOMOLOG B"/>
    <property type="match status" value="1"/>
</dbReference>
<evidence type="ECO:0000313" key="6">
    <source>
        <dbReference type="Proteomes" id="UP000694402"/>
    </source>
</evidence>
<keyword evidence="6" id="KW-1185">Reference proteome</keyword>
<dbReference type="GO" id="GO:0005912">
    <property type="term" value="C:adherens junction"/>
    <property type="evidence" value="ECO:0007669"/>
    <property type="project" value="TreeGrafter"/>
</dbReference>
<feature type="domain" description="Par3/HAL N-terminal" evidence="4">
    <location>
        <begin position="1"/>
        <end position="44"/>
    </location>
</feature>
<reference evidence="5" key="1">
    <citation type="submission" date="2025-08" db="UniProtKB">
        <authorList>
            <consortium name="Ensembl"/>
        </authorList>
    </citation>
    <scope>IDENTIFICATION</scope>
</reference>
<dbReference type="GO" id="GO:0051660">
    <property type="term" value="P:establishment of centrosome localization"/>
    <property type="evidence" value="ECO:0007669"/>
    <property type="project" value="TreeGrafter"/>
</dbReference>
<dbReference type="GO" id="GO:0030010">
    <property type="term" value="P:establishment of cell polarity"/>
    <property type="evidence" value="ECO:0007669"/>
    <property type="project" value="TreeGrafter"/>
</dbReference>